<keyword evidence="7" id="KW-0067">ATP-binding</keyword>
<keyword evidence="6 7" id="KW-0472">Membrane</keyword>
<dbReference type="InterPro" id="IPR059000">
    <property type="entry name" value="ATPase_P-type_domA"/>
</dbReference>
<keyword evidence="7" id="KW-0547">Nucleotide-binding</keyword>
<feature type="transmembrane region" description="Helical" evidence="7">
    <location>
        <begin position="510"/>
        <end position="532"/>
    </location>
</feature>
<evidence type="ECO:0000256" key="7">
    <source>
        <dbReference type="RuleBase" id="RU362081"/>
    </source>
</evidence>
<feature type="domain" description="PCA1 HMA heavy metal-associated" evidence="9">
    <location>
        <begin position="211"/>
        <end position="246"/>
    </location>
</feature>
<dbReference type="PANTHER" id="PTHR46594">
    <property type="entry name" value="P-TYPE CATION-TRANSPORTING ATPASE"/>
    <property type="match status" value="1"/>
</dbReference>
<dbReference type="NCBIfam" id="TIGR01511">
    <property type="entry name" value="ATPase-IB1_Cu"/>
    <property type="match status" value="1"/>
</dbReference>
<dbReference type="InterPro" id="IPR001757">
    <property type="entry name" value="P_typ_ATPase"/>
</dbReference>
<dbReference type="SUPFAM" id="SSF56784">
    <property type="entry name" value="HAD-like"/>
    <property type="match status" value="1"/>
</dbReference>
<dbReference type="NCBIfam" id="TIGR01525">
    <property type="entry name" value="ATPase-IB_hvy"/>
    <property type="match status" value="1"/>
</dbReference>
<dbReference type="GO" id="GO:0005524">
    <property type="term" value="F:ATP binding"/>
    <property type="evidence" value="ECO:0007669"/>
    <property type="project" value="UniProtKB-UniRule"/>
</dbReference>
<dbReference type="CDD" id="cd00371">
    <property type="entry name" value="HMA"/>
    <property type="match status" value="1"/>
</dbReference>
<dbReference type="InterPro" id="IPR006121">
    <property type="entry name" value="HMA_dom"/>
</dbReference>
<dbReference type="GO" id="GO:0046872">
    <property type="term" value="F:metal ion binding"/>
    <property type="evidence" value="ECO:0007669"/>
    <property type="project" value="UniProtKB-KW"/>
</dbReference>
<dbReference type="GO" id="GO:0016887">
    <property type="term" value="F:ATP hydrolysis activity"/>
    <property type="evidence" value="ECO:0007669"/>
    <property type="project" value="InterPro"/>
</dbReference>
<feature type="transmembrane region" description="Helical" evidence="7">
    <location>
        <begin position="552"/>
        <end position="578"/>
    </location>
</feature>
<dbReference type="InterPro" id="IPR008250">
    <property type="entry name" value="ATPase_P-typ_transduc_dom_A_sf"/>
</dbReference>
<keyword evidence="11" id="KW-1185">Reference proteome</keyword>
<gene>
    <name evidence="10" type="ORF">K469DRAFT_618461</name>
</gene>
<evidence type="ECO:0000259" key="8">
    <source>
        <dbReference type="Pfam" id="PF00122"/>
    </source>
</evidence>
<dbReference type="InterPro" id="IPR036412">
    <property type="entry name" value="HAD-like_sf"/>
</dbReference>
<dbReference type="Gene3D" id="3.40.50.1000">
    <property type="entry name" value="HAD superfamily/HAD-like"/>
    <property type="match status" value="1"/>
</dbReference>
<organism evidence="10 11">
    <name type="scientific">Zopfia rhizophila CBS 207.26</name>
    <dbReference type="NCBI Taxonomy" id="1314779"/>
    <lineage>
        <taxon>Eukaryota</taxon>
        <taxon>Fungi</taxon>
        <taxon>Dikarya</taxon>
        <taxon>Ascomycota</taxon>
        <taxon>Pezizomycotina</taxon>
        <taxon>Dothideomycetes</taxon>
        <taxon>Dothideomycetes incertae sedis</taxon>
        <taxon>Zopfiaceae</taxon>
        <taxon>Zopfia</taxon>
    </lineage>
</organism>
<reference evidence="10" key="1">
    <citation type="journal article" date="2020" name="Stud. Mycol.">
        <title>101 Dothideomycetes genomes: a test case for predicting lifestyles and emergence of pathogens.</title>
        <authorList>
            <person name="Haridas S."/>
            <person name="Albert R."/>
            <person name="Binder M."/>
            <person name="Bloem J."/>
            <person name="Labutti K."/>
            <person name="Salamov A."/>
            <person name="Andreopoulos B."/>
            <person name="Baker S."/>
            <person name="Barry K."/>
            <person name="Bills G."/>
            <person name="Bluhm B."/>
            <person name="Cannon C."/>
            <person name="Castanera R."/>
            <person name="Culley D."/>
            <person name="Daum C."/>
            <person name="Ezra D."/>
            <person name="Gonzalez J."/>
            <person name="Henrissat B."/>
            <person name="Kuo A."/>
            <person name="Liang C."/>
            <person name="Lipzen A."/>
            <person name="Lutzoni F."/>
            <person name="Magnuson J."/>
            <person name="Mondo S."/>
            <person name="Nolan M."/>
            <person name="Ohm R."/>
            <person name="Pangilinan J."/>
            <person name="Park H.-J."/>
            <person name="Ramirez L."/>
            <person name="Alfaro M."/>
            <person name="Sun H."/>
            <person name="Tritt A."/>
            <person name="Yoshinaga Y."/>
            <person name="Zwiers L.-H."/>
            <person name="Turgeon B."/>
            <person name="Goodwin S."/>
            <person name="Spatafora J."/>
            <person name="Crous P."/>
            <person name="Grigoriev I."/>
        </authorList>
    </citation>
    <scope>NUCLEOTIDE SEQUENCE</scope>
    <source>
        <strain evidence="10">CBS 207.26</strain>
    </source>
</reference>
<evidence type="ECO:0000313" key="10">
    <source>
        <dbReference type="EMBL" id="KAF2193381.1"/>
    </source>
</evidence>
<dbReference type="OrthoDB" id="432719at2759"/>
<dbReference type="Gene3D" id="2.70.150.10">
    <property type="entry name" value="Calcium-transporting ATPase, cytoplasmic transduction domain A"/>
    <property type="match status" value="1"/>
</dbReference>
<dbReference type="InterPro" id="IPR044492">
    <property type="entry name" value="P_typ_ATPase_HD_dom"/>
</dbReference>
<name>A0A6A6EQ14_9PEZI</name>
<evidence type="ECO:0000256" key="5">
    <source>
        <dbReference type="ARBA" id="ARBA00022989"/>
    </source>
</evidence>
<dbReference type="PROSITE" id="PS00154">
    <property type="entry name" value="ATPASE_E1_E2"/>
    <property type="match status" value="1"/>
</dbReference>
<accession>A0A6A6EQ14</accession>
<evidence type="ECO:0000259" key="9">
    <source>
        <dbReference type="Pfam" id="PF24534"/>
    </source>
</evidence>
<dbReference type="PANTHER" id="PTHR46594:SF4">
    <property type="entry name" value="P-TYPE CATION-TRANSPORTING ATPASE"/>
    <property type="match status" value="1"/>
</dbReference>
<comment type="subcellular location">
    <subcellularLocation>
        <location evidence="1 7">Membrane</location>
    </subcellularLocation>
</comment>
<dbReference type="SUPFAM" id="SSF81665">
    <property type="entry name" value="Calcium ATPase, transmembrane domain M"/>
    <property type="match status" value="1"/>
</dbReference>
<dbReference type="Pfam" id="PF00702">
    <property type="entry name" value="Hydrolase"/>
    <property type="match status" value="1"/>
</dbReference>
<dbReference type="Pfam" id="PF24534">
    <property type="entry name" value="HMA_PCA1"/>
    <property type="match status" value="1"/>
</dbReference>
<sequence>MACCKPPKHLAGPDKHDFSCGTNVTNSSRTCCSKSPILGDILLKELELYSEEDSDVERGPPTIERVILTISGLKCGCCETGIAKALRHVPAIKNHHINIVLARTEFDLDTSRLTIPEVISRLNKSTGYTFEQLDTPQGQVLELRVNDARVVCNAGRPYGVTLVESGGKQFWSPSMLFSGRNSAVPPEISRQNRLSPFEPTTEKNGGISLYQHTVRVHYDATKIGARDVFEYYQALAPGQNLELAPPAPHPCLAIGTRQTKRACIMFLITLLFTIPVLVLAWAPINHDNLVYAHVSLALATVVQVISTKEFVPGAFRSLIYSGLFEMDFLIALSTTTAYLFSVVSYVFELKRRPLETGSFFETSTLLTTLILLGRVVSEFARLKAAKAVSFRSLQADEALLVVQMGEIRKVDTRLLQYGDTFKVPPHTRIVTDGKVIYGGSEVDESVVTGESIPVAKGLGHSVFAGTNNGSGELVVSLTALPHENSISKIAMMVENAELSKPKIQALADRIAGWFVPAIVTIGIVVLLVWIFVGRYHEHRSWRNAAVKAITYAIATIIVSCPCAIGLAVPMVVLIAGGVSAQYGIIFRDPQKIEVARTVTDIVFDKTGTLTTGELSVVEADFHGQDERMIKSLILGLLADVKHPVSAAVVKHLQNESHQNTIGLIKPRKCVNITSVPGKGVEGTCLEYDNLDKLFVRSGNPDWLGVRVLESPHTILCVTVDGDLCATFRLQDRARFSVENVVKLLKERGIIVHMISGDSEGAVNQMAHTLGIPKACAQYRCTPTDKQEYIQNLQQGGAVVLFCGDGTNDSVALKQADVGIHMNQGCDVARSASDVVLMNPNLHGILLMLDISKAAYRRIMFNFGWSALYNVLAIPLAAGAFIKVRIAPAYAGLGELVSVLPVVLIAFQLRWRDYGKKYKSVDFE</sequence>
<dbReference type="SFLD" id="SFLDS00003">
    <property type="entry name" value="Haloacid_Dehalogenase"/>
    <property type="match status" value="1"/>
</dbReference>
<dbReference type="SUPFAM" id="SSF55008">
    <property type="entry name" value="HMA, heavy metal-associated domain"/>
    <property type="match status" value="1"/>
</dbReference>
<keyword evidence="5 7" id="KW-1133">Transmembrane helix</keyword>
<dbReference type="InterPro" id="IPR036163">
    <property type="entry name" value="HMA_dom_sf"/>
</dbReference>
<comment type="similarity">
    <text evidence="7">Belongs to the cation transport ATPase (P-type) (TC 3.A.3) family. Type IB subfamily.</text>
</comment>
<dbReference type="Gene3D" id="3.40.1110.10">
    <property type="entry name" value="Calcium-transporting ATPase, cytoplasmic domain N"/>
    <property type="match status" value="1"/>
</dbReference>
<keyword evidence="4" id="KW-1278">Translocase</keyword>
<dbReference type="Gene3D" id="3.30.70.100">
    <property type="match status" value="1"/>
</dbReference>
<evidence type="ECO:0000256" key="4">
    <source>
        <dbReference type="ARBA" id="ARBA00022967"/>
    </source>
</evidence>
<dbReference type="InterPro" id="IPR027256">
    <property type="entry name" value="P-typ_ATPase_IB"/>
</dbReference>
<dbReference type="InterPro" id="IPR023298">
    <property type="entry name" value="ATPase_P-typ_TM_dom_sf"/>
</dbReference>
<dbReference type="Pfam" id="PF00122">
    <property type="entry name" value="E1-E2_ATPase"/>
    <property type="match status" value="1"/>
</dbReference>
<dbReference type="SUPFAM" id="SSF81653">
    <property type="entry name" value="Calcium ATPase, transduction domain A"/>
    <property type="match status" value="1"/>
</dbReference>
<dbReference type="InterPro" id="IPR023299">
    <property type="entry name" value="ATPase_P-typ_cyto_dom_N"/>
</dbReference>
<feature type="domain" description="P-type ATPase A" evidence="8">
    <location>
        <begin position="396"/>
        <end position="494"/>
    </location>
</feature>
<evidence type="ECO:0000256" key="3">
    <source>
        <dbReference type="ARBA" id="ARBA00022723"/>
    </source>
</evidence>
<dbReference type="EMBL" id="ML994613">
    <property type="protein sequence ID" value="KAF2193381.1"/>
    <property type="molecule type" value="Genomic_DNA"/>
</dbReference>
<dbReference type="AlphaFoldDB" id="A0A6A6EQ14"/>
<evidence type="ECO:0000256" key="1">
    <source>
        <dbReference type="ARBA" id="ARBA00004370"/>
    </source>
</evidence>
<feature type="transmembrane region" description="Helical" evidence="7">
    <location>
        <begin position="328"/>
        <end position="347"/>
    </location>
</feature>
<feature type="transmembrane region" description="Helical" evidence="7">
    <location>
        <begin position="858"/>
        <end position="881"/>
    </location>
</feature>
<dbReference type="NCBIfam" id="TIGR01494">
    <property type="entry name" value="ATPase_P-type"/>
    <property type="match status" value="2"/>
</dbReference>
<dbReference type="InterPro" id="IPR056236">
    <property type="entry name" value="HMA_PCA1"/>
</dbReference>
<keyword evidence="3 7" id="KW-0479">Metal-binding</keyword>
<dbReference type="InterPro" id="IPR018303">
    <property type="entry name" value="ATPase_P-typ_P_site"/>
</dbReference>
<evidence type="ECO:0000256" key="6">
    <source>
        <dbReference type="ARBA" id="ARBA00023136"/>
    </source>
</evidence>
<dbReference type="SFLD" id="SFLDG00002">
    <property type="entry name" value="C1.7:_P-type_atpase_like"/>
    <property type="match status" value="1"/>
</dbReference>
<protein>
    <submittedName>
        <fullName evidence="10">Heavy metal translocatin</fullName>
    </submittedName>
</protein>
<dbReference type="InterPro" id="IPR023214">
    <property type="entry name" value="HAD_sf"/>
</dbReference>
<feature type="transmembrane region" description="Helical" evidence="7">
    <location>
        <begin position="262"/>
        <end position="284"/>
    </location>
</feature>
<feature type="transmembrane region" description="Helical" evidence="7">
    <location>
        <begin position="887"/>
        <end position="908"/>
    </location>
</feature>
<dbReference type="Proteomes" id="UP000800200">
    <property type="component" value="Unassembled WGS sequence"/>
</dbReference>
<evidence type="ECO:0000256" key="2">
    <source>
        <dbReference type="ARBA" id="ARBA00022692"/>
    </source>
</evidence>
<dbReference type="GO" id="GO:0019829">
    <property type="term" value="F:ATPase-coupled monoatomic cation transmembrane transporter activity"/>
    <property type="evidence" value="ECO:0007669"/>
    <property type="project" value="InterPro"/>
</dbReference>
<dbReference type="GO" id="GO:0016020">
    <property type="term" value="C:membrane"/>
    <property type="evidence" value="ECO:0007669"/>
    <property type="project" value="UniProtKB-SubCell"/>
</dbReference>
<keyword evidence="2 7" id="KW-0812">Transmembrane</keyword>
<dbReference type="PRINTS" id="PR00119">
    <property type="entry name" value="CATATPASE"/>
</dbReference>
<proteinExistence type="inferred from homology"/>
<evidence type="ECO:0000313" key="11">
    <source>
        <dbReference type="Proteomes" id="UP000800200"/>
    </source>
</evidence>
<dbReference type="SFLD" id="SFLDF00027">
    <property type="entry name" value="p-type_atpase"/>
    <property type="match status" value="1"/>
</dbReference>